<evidence type="ECO:0000256" key="2">
    <source>
        <dbReference type="ARBA" id="ARBA00023012"/>
    </source>
</evidence>
<dbReference type="EMBL" id="BAAATA010000040">
    <property type="protein sequence ID" value="GAA2506500.1"/>
    <property type="molecule type" value="Genomic_DNA"/>
</dbReference>
<evidence type="ECO:0000256" key="3">
    <source>
        <dbReference type="ARBA" id="ARBA00023015"/>
    </source>
</evidence>
<sequence>MDVAVLGPLTVRYSGLSVVPTAAKPRRLLGLLAVRAGQPVPVETICAELWGGDRPRTAHLTLQGYVSSLRARVRAAAEQGSGGEEPVDPKEIIVGTSCGYVLRAGESSSDVREFDRLAEAGHEAQKSGNHRLAAQRFGRALALWRGPALADVRSGPELHREALRLEESRLSVLGCRVEADLNMGRHHALVGEIAALCAQYPLHEGLHRQHMITLYRVGRRLDALRAYNRLRAALKAAQGIEPSIELKRLHHQVLHSRIAPFAGAVEPMPALSATSGGGEATVA</sequence>
<dbReference type="InterPro" id="IPR051677">
    <property type="entry name" value="AfsR-DnrI-RedD_regulator"/>
</dbReference>
<evidence type="ECO:0000256" key="1">
    <source>
        <dbReference type="ARBA" id="ARBA00005820"/>
    </source>
</evidence>
<dbReference type="PANTHER" id="PTHR35807:SF1">
    <property type="entry name" value="TRANSCRIPTIONAL REGULATOR REDD"/>
    <property type="match status" value="1"/>
</dbReference>
<comment type="caution">
    <text evidence="8">The sequence shown here is derived from an EMBL/GenBank/DDBJ whole genome shotgun (WGS) entry which is preliminary data.</text>
</comment>
<dbReference type="PANTHER" id="PTHR35807">
    <property type="entry name" value="TRANSCRIPTIONAL REGULATOR REDD-RELATED"/>
    <property type="match status" value="1"/>
</dbReference>
<feature type="domain" description="OmpR/PhoB-type" evidence="7">
    <location>
        <begin position="1"/>
        <end position="104"/>
    </location>
</feature>
<organism evidence="8 9">
    <name type="scientific">Streptomyces thermolineatus</name>
    <dbReference type="NCBI Taxonomy" id="44033"/>
    <lineage>
        <taxon>Bacteria</taxon>
        <taxon>Bacillati</taxon>
        <taxon>Actinomycetota</taxon>
        <taxon>Actinomycetes</taxon>
        <taxon>Kitasatosporales</taxon>
        <taxon>Streptomycetaceae</taxon>
        <taxon>Streptomyces</taxon>
    </lineage>
</organism>
<keyword evidence="4 6" id="KW-0238">DNA-binding</keyword>
<dbReference type="InterPro" id="IPR001867">
    <property type="entry name" value="OmpR/PhoB-type_DNA-bd"/>
</dbReference>
<dbReference type="CDD" id="cd15831">
    <property type="entry name" value="BTAD"/>
    <property type="match status" value="1"/>
</dbReference>
<dbReference type="InterPro" id="IPR016032">
    <property type="entry name" value="Sig_transdc_resp-reg_C-effctor"/>
</dbReference>
<keyword evidence="2" id="KW-0902">Two-component regulatory system</keyword>
<dbReference type="SUPFAM" id="SSF46894">
    <property type="entry name" value="C-terminal effector domain of the bipartite response regulators"/>
    <property type="match status" value="1"/>
</dbReference>
<dbReference type="PROSITE" id="PS51755">
    <property type="entry name" value="OMPR_PHOB"/>
    <property type="match status" value="1"/>
</dbReference>
<keyword evidence="9" id="KW-1185">Reference proteome</keyword>
<dbReference type="InterPro" id="IPR011990">
    <property type="entry name" value="TPR-like_helical_dom_sf"/>
</dbReference>
<proteinExistence type="inferred from homology"/>
<evidence type="ECO:0000256" key="4">
    <source>
        <dbReference type="ARBA" id="ARBA00023125"/>
    </source>
</evidence>
<dbReference type="Gene3D" id="1.10.10.10">
    <property type="entry name" value="Winged helix-like DNA-binding domain superfamily/Winged helix DNA-binding domain"/>
    <property type="match status" value="1"/>
</dbReference>
<dbReference type="Proteomes" id="UP001501358">
    <property type="component" value="Unassembled WGS sequence"/>
</dbReference>
<dbReference type="SMART" id="SM01043">
    <property type="entry name" value="BTAD"/>
    <property type="match status" value="1"/>
</dbReference>
<dbReference type="RefSeq" id="WP_344385478.1">
    <property type="nucleotide sequence ID" value="NZ_BAAATA010000040.1"/>
</dbReference>
<comment type="similarity">
    <text evidence="1">Belongs to the AfsR/DnrI/RedD regulatory family.</text>
</comment>
<keyword evidence="5" id="KW-0804">Transcription</keyword>
<reference evidence="9" key="1">
    <citation type="journal article" date="2019" name="Int. J. Syst. Evol. Microbiol.">
        <title>The Global Catalogue of Microorganisms (GCM) 10K type strain sequencing project: providing services to taxonomists for standard genome sequencing and annotation.</title>
        <authorList>
            <consortium name="The Broad Institute Genomics Platform"/>
            <consortium name="The Broad Institute Genome Sequencing Center for Infectious Disease"/>
            <person name="Wu L."/>
            <person name="Ma J."/>
        </authorList>
    </citation>
    <scope>NUCLEOTIDE SEQUENCE [LARGE SCALE GENOMIC DNA]</scope>
    <source>
        <strain evidence="9">JCM 6307</strain>
    </source>
</reference>
<evidence type="ECO:0000313" key="8">
    <source>
        <dbReference type="EMBL" id="GAA2506500.1"/>
    </source>
</evidence>
<gene>
    <name evidence="8" type="ORF">GCM10010406_48900</name>
</gene>
<evidence type="ECO:0000313" key="9">
    <source>
        <dbReference type="Proteomes" id="UP001501358"/>
    </source>
</evidence>
<protein>
    <recommendedName>
        <fullName evidence="7">OmpR/PhoB-type domain-containing protein</fullName>
    </recommendedName>
</protein>
<dbReference type="InterPro" id="IPR005158">
    <property type="entry name" value="BTAD"/>
</dbReference>
<accession>A0ABP6A0A6</accession>
<evidence type="ECO:0000259" key="7">
    <source>
        <dbReference type="PROSITE" id="PS51755"/>
    </source>
</evidence>
<evidence type="ECO:0000256" key="5">
    <source>
        <dbReference type="ARBA" id="ARBA00023163"/>
    </source>
</evidence>
<dbReference type="Gene3D" id="1.25.40.10">
    <property type="entry name" value="Tetratricopeptide repeat domain"/>
    <property type="match status" value="1"/>
</dbReference>
<dbReference type="InterPro" id="IPR036388">
    <property type="entry name" value="WH-like_DNA-bd_sf"/>
</dbReference>
<dbReference type="SUPFAM" id="SSF48452">
    <property type="entry name" value="TPR-like"/>
    <property type="match status" value="1"/>
</dbReference>
<dbReference type="Pfam" id="PF03704">
    <property type="entry name" value="BTAD"/>
    <property type="match status" value="1"/>
</dbReference>
<feature type="DNA-binding region" description="OmpR/PhoB-type" evidence="6">
    <location>
        <begin position="1"/>
        <end position="104"/>
    </location>
</feature>
<keyword evidence="3" id="KW-0805">Transcription regulation</keyword>
<name>A0ABP6A0A6_9ACTN</name>
<evidence type="ECO:0000256" key="6">
    <source>
        <dbReference type="PROSITE-ProRule" id="PRU01091"/>
    </source>
</evidence>